<reference evidence="2 3" key="1">
    <citation type="submission" date="2019-07" db="EMBL/GenBank/DDBJ databases">
        <title>Whole genome shotgun sequence of Pseudoalteromonas atlantica NBRC 103033.</title>
        <authorList>
            <person name="Hosoyama A."/>
            <person name="Uohara A."/>
            <person name="Ohji S."/>
            <person name="Ichikawa N."/>
        </authorList>
    </citation>
    <scope>NUCLEOTIDE SEQUENCE [LARGE SCALE GENOMIC DNA]</scope>
    <source>
        <strain evidence="2 3">NBRC 103033</strain>
    </source>
</reference>
<feature type="transmembrane region" description="Helical" evidence="1">
    <location>
        <begin position="33"/>
        <end position="53"/>
    </location>
</feature>
<organism evidence="2 3">
    <name type="scientific">Pseudoalteromonas atlantica</name>
    <name type="common">Alteromonas atlantica</name>
    <dbReference type="NCBI Taxonomy" id="288"/>
    <lineage>
        <taxon>Bacteria</taxon>
        <taxon>Pseudomonadati</taxon>
        <taxon>Pseudomonadota</taxon>
        <taxon>Gammaproteobacteria</taxon>
        <taxon>Alteromonadales</taxon>
        <taxon>Pseudoalteromonadaceae</taxon>
        <taxon>Pseudoalteromonas</taxon>
    </lineage>
</organism>
<sequence length="192" mass="22008">MFNFQFLIGSIAGFFIAFILFVSLLVTNVNLDVAVATNIFIALATAVATAIHYSSIQKQRKDRIWEINKNVLLELSHSLSLVIQASRYYQQLEYAKHKVEDEPSEMDRPNPNVFKDFKDKQEFAINVYKTLMNKELIISIQKAKEANEEIDKAVNENLIDYIPAYDYSIEANEELQIKLGEFMAEMSGVNDI</sequence>
<evidence type="ECO:0000313" key="2">
    <source>
        <dbReference type="EMBL" id="GEK77027.1"/>
    </source>
</evidence>
<dbReference type="Proteomes" id="UP000321189">
    <property type="component" value="Unassembled WGS sequence"/>
</dbReference>
<gene>
    <name evidence="2" type="ORF">PAT01_23310</name>
</gene>
<keyword evidence="1" id="KW-0472">Membrane</keyword>
<protein>
    <recommendedName>
        <fullName evidence="4">DUF4760 domain-containing protein</fullName>
    </recommendedName>
</protein>
<keyword evidence="3" id="KW-1185">Reference proteome</keyword>
<proteinExistence type="predicted"/>
<name>A0ABQ0UEZ0_PSEAF</name>
<accession>A0ABQ0UEZ0</accession>
<keyword evidence="1" id="KW-1133">Transmembrane helix</keyword>
<evidence type="ECO:0000256" key="1">
    <source>
        <dbReference type="SAM" id="Phobius"/>
    </source>
</evidence>
<dbReference type="RefSeq" id="WP_154945531.1">
    <property type="nucleotide sequence ID" value="NZ_BJUT01000026.1"/>
</dbReference>
<feature type="transmembrane region" description="Helical" evidence="1">
    <location>
        <begin position="7"/>
        <end position="27"/>
    </location>
</feature>
<keyword evidence="1" id="KW-0812">Transmembrane</keyword>
<evidence type="ECO:0000313" key="3">
    <source>
        <dbReference type="Proteomes" id="UP000321189"/>
    </source>
</evidence>
<evidence type="ECO:0008006" key="4">
    <source>
        <dbReference type="Google" id="ProtNLM"/>
    </source>
</evidence>
<dbReference type="EMBL" id="BJUT01000026">
    <property type="protein sequence ID" value="GEK77027.1"/>
    <property type="molecule type" value="Genomic_DNA"/>
</dbReference>
<comment type="caution">
    <text evidence="2">The sequence shown here is derived from an EMBL/GenBank/DDBJ whole genome shotgun (WGS) entry which is preliminary data.</text>
</comment>